<evidence type="ECO:0000313" key="2">
    <source>
        <dbReference type="Proteomes" id="UP000237000"/>
    </source>
</evidence>
<dbReference type="OrthoDB" id="1612006at2759"/>
<dbReference type="SUPFAM" id="SSF56219">
    <property type="entry name" value="DNase I-like"/>
    <property type="match status" value="1"/>
</dbReference>
<name>A0A2P5EMK8_TREOI</name>
<organism evidence="1 2">
    <name type="scientific">Trema orientale</name>
    <name type="common">Charcoal tree</name>
    <name type="synonym">Celtis orientalis</name>
    <dbReference type="NCBI Taxonomy" id="63057"/>
    <lineage>
        <taxon>Eukaryota</taxon>
        <taxon>Viridiplantae</taxon>
        <taxon>Streptophyta</taxon>
        <taxon>Embryophyta</taxon>
        <taxon>Tracheophyta</taxon>
        <taxon>Spermatophyta</taxon>
        <taxon>Magnoliopsida</taxon>
        <taxon>eudicotyledons</taxon>
        <taxon>Gunneridae</taxon>
        <taxon>Pentapetalae</taxon>
        <taxon>rosids</taxon>
        <taxon>fabids</taxon>
        <taxon>Rosales</taxon>
        <taxon>Cannabaceae</taxon>
        <taxon>Trema</taxon>
    </lineage>
</organism>
<dbReference type="InterPro" id="IPR036691">
    <property type="entry name" value="Endo/exonu/phosph_ase_sf"/>
</dbReference>
<evidence type="ECO:0000313" key="1">
    <source>
        <dbReference type="EMBL" id="PON86773.1"/>
    </source>
</evidence>
<keyword evidence="1" id="KW-0540">Nuclease</keyword>
<dbReference type="AlphaFoldDB" id="A0A2P5EMK8"/>
<keyword evidence="1" id="KW-0378">Hydrolase</keyword>
<dbReference type="GO" id="GO:0004519">
    <property type="term" value="F:endonuclease activity"/>
    <property type="evidence" value="ECO:0007669"/>
    <property type="project" value="UniProtKB-KW"/>
</dbReference>
<dbReference type="STRING" id="63057.A0A2P5EMK8"/>
<protein>
    <submittedName>
        <fullName evidence="1">Endonuclease/exonuclease/phosphatase</fullName>
    </submittedName>
</protein>
<dbReference type="EMBL" id="JXTC01000126">
    <property type="protein sequence ID" value="PON86773.1"/>
    <property type="molecule type" value="Genomic_DNA"/>
</dbReference>
<keyword evidence="1" id="KW-0269">Exonuclease</keyword>
<dbReference type="PANTHER" id="PTHR33710">
    <property type="entry name" value="BNAC02G09200D PROTEIN"/>
    <property type="match status" value="1"/>
</dbReference>
<dbReference type="PANTHER" id="PTHR33710:SF77">
    <property type="entry name" value="DNASE I-LIKE SUPERFAMILY PROTEIN"/>
    <property type="match status" value="1"/>
</dbReference>
<proteinExistence type="predicted"/>
<dbReference type="GO" id="GO:0004527">
    <property type="term" value="F:exonuclease activity"/>
    <property type="evidence" value="ECO:0007669"/>
    <property type="project" value="UniProtKB-KW"/>
</dbReference>
<accession>A0A2P5EMK8</accession>
<comment type="caution">
    <text evidence="1">The sequence shown here is derived from an EMBL/GenBank/DDBJ whole genome shotgun (WGS) entry which is preliminary data.</text>
</comment>
<sequence length="120" mass="14089">MVLYRMMNHGLRGASYGGSASSSAALRECINVMGYVDLKYFGPRFTWNRRRRGTLFQRAYLDRVIATAEWCELFPRALVRNVAETTSNHWPVVLNTNRDMSEEVRPFRFEVMWTRDVHSH</sequence>
<gene>
    <name evidence="1" type="ORF">TorRG33x02_174220</name>
</gene>
<keyword evidence="1" id="KW-0255">Endonuclease</keyword>
<dbReference type="Proteomes" id="UP000237000">
    <property type="component" value="Unassembled WGS sequence"/>
</dbReference>
<reference evidence="2" key="1">
    <citation type="submission" date="2016-06" db="EMBL/GenBank/DDBJ databases">
        <title>Parallel loss of symbiosis genes in relatives of nitrogen-fixing non-legume Parasponia.</title>
        <authorList>
            <person name="Van Velzen R."/>
            <person name="Holmer R."/>
            <person name="Bu F."/>
            <person name="Rutten L."/>
            <person name="Van Zeijl A."/>
            <person name="Liu W."/>
            <person name="Santuari L."/>
            <person name="Cao Q."/>
            <person name="Sharma T."/>
            <person name="Shen D."/>
            <person name="Roswanjaya Y."/>
            <person name="Wardhani T."/>
            <person name="Kalhor M.S."/>
            <person name="Jansen J."/>
            <person name="Van den Hoogen J."/>
            <person name="Gungor B."/>
            <person name="Hartog M."/>
            <person name="Hontelez J."/>
            <person name="Verver J."/>
            <person name="Yang W.-C."/>
            <person name="Schijlen E."/>
            <person name="Repin R."/>
            <person name="Schilthuizen M."/>
            <person name="Schranz E."/>
            <person name="Heidstra R."/>
            <person name="Miyata K."/>
            <person name="Fedorova E."/>
            <person name="Kohlen W."/>
            <person name="Bisseling T."/>
            <person name="Smit S."/>
            <person name="Geurts R."/>
        </authorList>
    </citation>
    <scope>NUCLEOTIDE SEQUENCE [LARGE SCALE GENOMIC DNA]</scope>
    <source>
        <strain evidence="2">cv. RG33-2</strain>
    </source>
</reference>
<dbReference type="InParanoid" id="A0A2P5EMK8"/>
<keyword evidence="2" id="KW-1185">Reference proteome</keyword>